<dbReference type="SUPFAM" id="SSF51679">
    <property type="entry name" value="Bacterial luciferase-like"/>
    <property type="match status" value="1"/>
</dbReference>
<sequence length="170" mass="18410">MTFLAITLVVHAPHPVAGRQVTTHERSSANVIDPIEPYAELVRHCGQRWAAPRSQDAIAAYEPVFGGQLAFQRRLGLEPVLPTLEDVVERSSPHVGSPQQVIEKVHRDHDGLGHTAMHLHADAGGLSEEQHRASLELFQSDIAPVLRREIPDPPWGAGPLLAAAAPAVHA</sequence>
<evidence type="ECO:0008006" key="3">
    <source>
        <dbReference type="Google" id="ProtNLM"/>
    </source>
</evidence>
<evidence type="ECO:0000313" key="2">
    <source>
        <dbReference type="Proteomes" id="UP000293638"/>
    </source>
</evidence>
<dbReference type="InterPro" id="IPR036661">
    <property type="entry name" value="Luciferase-like_sf"/>
</dbReference>
<proteinExistence type="predicted"/>
<dbReference type="EMBL" id="SGXD01000002">
    <property type="protein sequence ID" value="RZS89918.1"/>
    <property type="molecule type" value="Genomic_DNA"/>
</dbReference>
<dbReference type="Proteomes" id="UP000293638">
    <property type="component" value="Unassembled WGS sequence"/>
</dbReference>
<accession>A0A4Q7NT02</accession>
<keyword evidence="2" id="KW-1185">Reference proteome</keyword>
<dbReference type="Gene3D" id="3.20.20.30">
    <property type="entry name" value="Luciferase-like domain"/>
    <property type="match status" value="1"/>
</dbReference>
<name>A0A4Q7NT02_9ACTN</name>
<dbReference type="AlphaFoldDB" id="A0A4Q7NT02"/>
<dbReference type="RefSeq" id="WP_231116190.1">
    <property type="nucleotide sequence ID" value="NZ_SGXD01000002.1"/>
</dbReference>
<evidence type="ECO:0000313" key="1">
    <source>
        <dbReference type="EMBL" id="RZS89918.1"/>
    </source>
</evidence>
<reference evidence="1 2" key="1">
    <citation type="submission" date="2019-02" db="EMBL/GenBank/DDBJ databases">
        <title>Genomic Encyclopedia of Type Strains, Phase IV (KMG-IV): sequencing the most valuable type-strain genomes for metagenomic binning, comparative biology and taxonomic classification.</title>
        <authorList>
            <person name="Goeker M."/>
        </authorList>
    </citation>
    <scope>NUCLEOTIDE SEQUENCE [LARGE SCALE GENOMIC DNA]</scope>
    <source>
        <strain evidence="1 2">DSM 45622</strain>
    </source>
</reference>
<gene>
    <name evidence="1" type="ORF">EV189_1698</name>
</gene>
<protein>
    <recommendedName>
        <fullName evidence="3">Luciferase-like monooxygenase</fullName>
    </recommendedName>
</protein>
<dbReference type="GO" id="GO:0016705">
    <property type="term" value="F:oxidoreductase activity, acting on paired donors, with incorporation or reduction of molecular oxygen"/>
    <property type="evidence" value="ECO:0007669"/>
    <property type="project" value="InterPro"/>
</dbReference>
<organism evidence="1 2">
    <name type="scientific">Motilibacter rhizosphaerae</name>
    <dbReference type="NCBI Taxonomy" id="598652"/>
    <lineage>
        <taxon>Bacteria</taxon>
        <taxon>Bacillati</taxon>
        <taxon>Actinomycetota</taxon>
        <taxon>Actinomycetes</taxon>
        <taxon>Motilibacterales</taxon>
        <taxon>Motilibacteraceae</taxon>
        <taxon>Motilibacter</taxon>
    </lineage>
</organism>
<comment type="caution">
    <text evidence="1">The sequence shown here is derived from an EMBL/GenBank/DDBJ whole genome shotgun (WGS) entry which is preliminary data.</text>
</comment>